<feature type="region of interest" description="Disordered" evidence="1">
    <location>
        <begin position="1"/>
        <end position="80"/>
    </location>
</feature>
<organism evidence="2 3">
    <name type="scientific">Natronoglomus mannanivorans</name>
    <dbReference type="NCBI Taxonomy" id="2979990"/>
    <lineage>
        <taxon>Archaea</taxon>
        <taxon>Methanobacteriati</taxon>
        <taxon>Methanobacteriota</taxon>
        <taxon>Stenosarchaea group</taxon>
        <taxon>Halobacteria</taxon>
        <taxon>Halobacteriales</taxon>
        <taxon>Natrialbaceae</taxon>
        <taxon>Natronoglomus</taxon>
    </lineage>
</organism>
<evidence type="ECO:0000256" key="1">
    <source>
        <dbReference type="SAM" id="MobiDB-lite"/>
    </source>
</evidence>
<dbReference type="PROSITE" id="PS51257">
    <property type="entry name" value="PROKAR_LIPOPROTEIN"/>
    <property type="match status" value="1"/>
</dbReference>
<evidence type="ECO:0008006" key="4">
    <source>
        <dbReference type="Google" id="ProtNLM"/>
    </source>
</evidence>
<protein>
    <recommendedName>
        <fullName evidence="4">DNA primase</fullName>
    </recommendedName>
</protein>
<reference evidence="2 3" key="1">
    <citation type="submission" date="2022-09" db="EMBL/GenBank/DDBJ databases">
        <title>Enrichment on poylsaccharides allowed isolation of novel metabolic and taxonomic groups of Haloarchaea.</title>
        <authorList>
            <person name="Sorokin D.Y."/>
            <person name="Elcheninov A.G."/>
            <person name="Khizhniak T.V."/>
            <person name="Kolganova T.V."/>
            <person name="Kublanov I.V."/>
        </authorList>
    </citation>
    <scope>NUCLEOTIDE SEQUENCE [LARGE SCALE GENOMIC DNA]</scope>
    <source>
        <strain evidence="2 3">AArc-m2/3/4</strain>
    </source>
</reference>
<comment type="caution">
    <text evidence="2">The sequence shown here is derived from an EMBL/GenBank/DDBJ whole genome shotgun (WGS) entry which is preliminary data.</text>
</comment>
<feature type="compositionally biased region" description="Acidic residues" evidence="1">
    <location>
        <begin position="21"/>
        <end position="60"/>
    </location>
</feature>
<dbReference type="Proteomes" id="UP001320972">
    <property type="component" value="Unassembled WGS sequence"/>
</dbReference>
<sequence length="80" mass="8041">MLRLTGAVGSIALVAGCGGPEGEDDVDVPAEEETGNGQEQEDEIGAEDEGDDGEGEEQGNGDDTGAENISGDEADDDADE</sequence>
<feature type="compositionally biased region" description="Acidic residues" evidence="1">
    <location>
        <begin position="70"/>
        <end position="80"/>
    </location>
</feature>
<proteinExistence type="predicted"/>
<gene>
    <name evidence="2" type="ORF">OB955_02310</name>
</gene>
<evidence type="ECO:0000313" key="3">
    <source>
        <dbReference type="Proteomes" id="UP001320972"/>
    </source>
</evidence>
<accession>A0ABT2Q9H0</accession>
<dbReference type="EMBL" id="JAOPKB010000001">
    <property type="protein sequence ID" value="MCU4971574.1"/>
    <property type="molecule type" value="Genomic_DNA"/>
</dbReference>
<keyword evidence="3" id="KW-1185">Reference proteome</keyword>
<evidence type="ECO:0000313" key="2">
    <source>
        <dbReference type="EMBL" id="MCU4971574.1"/>
    </source>
</evidence>
<dbReference type="RefSeq" id="WP_338006862.1">
    <property type="nucleotide sequence ID" value="NZ_JAOPKB010000001.1"/>
</dbReference>
<name>A0ABT2Q9H0_9EURY</name>